<organism evidence="1 2">
    <name type="scientific">Ramlibacter monticola</name>
    <dbReference type="NCBI Taxonomy" id="1926872"/>
    <lineage>
        <taxon>Bacteria</taxon>
        <taxon>Pseudomonadati</taxon>
        <taxon>Pseudomonadota</taxon>
        <taxon>Betaproteobacteria</taxon>
        <taxon>Burkholderiales</taxon>
        <taxon>Comamonadaceae</taxon>
        <taxon>Ramlibacter</taxon>
    </lineage>
</organism>
<name>A0A936Z2Q1_9BURK</name>
<proteinExistence type="predicted"/>
<gene>
    <name evidence="1" type="ORF">JJ685_16740</name>
</gene>
<accession>A0A936Z2Q1</accession>
<evidence type="ECO:0000313" key="2">
    <source>
        <dbReference type="Proteomes" id="UP000599109"/>
    </source>
</evidence>
<evidence type="ECO:0000313" key="1">
    <source>
        <dbReference type="EMBL" id="MBL0392786.1"/>
    </source>
</evidence>
<dbReference type="EMBL" id="JAEQNE010000004">
    <property type="protein sequence ID" value="MBL0392786.1"/>
    <property type="molecule type" value="Genomic_DNA"/>
</dbReference>
<dbReference type="Proteomes" id="UP000599109">
    <property type="component" value="Unassembled WGS sequence"/>
</dbReference>
<reference evidence="1 2" key="1">
    <citation type="journal article" date="2017" name="Int. J. Syst. Evol. Microbiol.">
        <title>Ramlibacter monticola sp. nov., isolated from forest soil.</title>
        <authorList>
            <person name="Chaudhary D.K."/>
            <person name="Kim J."/>
        </authorList>
    </citation>
    <scope>NUCLEOTIDE SEQUENCE [LARGE SCALE GENOMIC DNA]</scope>
    <source>
        <strain evidence="1 2">KACC 19175</strain>
    </source>
</reference>
<protein>
    <submittedName>
        <fullName evidence="1">Uncharacterized protein</fullName>
    </submittedName>
</protein>
<dbReference type="RefSeq" id="WP_201675457.1">
    <property type="nucleotide sequence ID" value="NZ_JAEQNE010000004.1"/>
</dbReference>
<comment type="caution">
    <text evidence="1">The sequence shown here is derived from an EMBL/GenBank/DDBJ whole genome shotgun (WGS) entry which is preliminary data.</text>
</comment>
<keyword evidence="2" id="KW-1185">Reference proteome</keyword>
<sequence length="153" mass="16448">MIHINEWDPVPWDTPRPAKGLPSRPPARTALVDLISGKLKTGNEPPMAVHFYLGEGLKWIRVGFDAETSLAPPSVGTVGRAIAECVGDAGPLYFSALRSQDMLFFLEGGREKSAGMGPRAYGRPLEEVLEAWGLAPAPALKASPKRRTRSATG</sequence>
<dbReference type="AlphaFoldDB" id="A0A936Z2Q1"/>